<evidence type="ECO:0000313" key="2">
    <source>
        <dbReference type="EMBL" id="KGJ87532.1"/>
    </source>
</evidence>
<dbReference type="InterPro" id="IPR051531">
    <property type="entry name" value="N-acetyltransferase"/>
</dbReference>
<dbReference type="OrthoDB" id="9801656at2"/>
<feature type="domain" description="N-acetyltransferase" evidence="1">
    <location>
        <begin position="27"/>
        <end position="167"/>
    </location>
</feature>
<dbReference type="PANTHER" id="PTHR43792">
    <property type="entry name" value="GNAT FAMILY, PUTATIVE (AFU_ORTHOLOGUE AFUA_3G00765)-RELATED-RELATED"/>
    <property type="match status" value="1"/>
</dbReference>
<dbReference type="Gene3D" id="3.40.630.30">
    <property type="match status" value="1"/>
</dbReference>
<dbReference type="RefSeq" id="WP_033095251.1">
    <property type="nucleotide sequence ID" value="NZ_JQED01000053.1"/>
</dbReference>
<dbReference type="EMBL" id="JQED01000053">
    <property type="protein sequence ID" value="KGJ87532.1"/>
    <property type="molecule type" value="Genomic_DNA"/>
</dbReference>
<sequence>MSFSYQTSRLQINEILNSNQNSDFLVSVVQVLTPSVVENLPPYFQNVNSTPSAQEWLKQIMSEGRLFIVQLTGESKTLGFVFLSTENRGDTHIGYLLGESYWGQGYATELLKGLIDFIDSENEITRLIAGVATDNVASIKLLHKLGFMQSSSEDKGTIFFEYQLSQT</sequence>
<name>A0A099KBX1_COLPS</name>
<dbReference type="InterPro" id="IPR016181">
    <property type="entry name" value="Acyl_CoA_acyltransferase"/>
</dbReference>
<dbReference type="PROSITE" id="PS51186">
    <property type="entry name" value="GNAT"/>
    <property type="match status" value="1"/>
</dbReference>
<keyword evidence="2" id="KW-0808">Transferase</keyword>
<protein>
    <submittedName>
        <fullName evidence="2">GCN5-related N-acetyltransferase</fullName>
    </submittedName>
</protein>
<dbReference type="PANTHER" id="PTHR43792:SF1">
    <property type="entry name" value="N-ACETYLTRANSFERASE DOMAIN-CONTAINING PROTEIN"/>
    <property type="match status" value="1"/>
</dbReference>
<evidence type="ECO:0000313" key="3">
    <source>
        <dbReference type="Proteomes" id="UP000029843"/>
    </source>
</evidence>
<organism evidence="2 3">
    <name type="scientific">Colwellia psychrerythraea</name>
    <name type="common">Vibrio psychroerythus</name>
    <dbReference type="NCBI Taxonomy" id="28229"/>
    <lineage>
        <taxon>Bacteria</taxon>
        <taxon>Pseudomonadati</taxon>
        <taxon>Pseudomonadota</taxon>
        <taxon>Gammaproteobacteria</taxon>
        <taxon>Alteromonadales</taxon>
        <taxon>Colwelliaceae</taxon>
        <taxon>Colwellia</taxon>
    </lineage>
</organism>
<evidence type="ECO:0000259" key="1">
    <source>
        <dbReference type="PROSITE" id="PS51186"/>
    </source>
</evidence>
<dbReference type="PATRIC" id="fig|28229.4.peg.3629"/>
<comment type="caution">
    <text evidence="2">The sequence shown here is derived from an EMBL/GenBank/DDBJ whole genome shotgun (WGS) entry which is preliminary data.</text>
</comment>
<dbReference type="Proteomes" id="UP000029843">
    <property type="component" value="Unassembled WGS sequence"/>
</dbReference>
<dbReference type="SUPFAM" id="SSF55729">
    <property type="entry name" value="Acyl-CoA N-acyltransferases (Nat)"/>
    <property type="match status" value="1"/>
</dbReference>
<gene>
    <name evidence="2" type="ORF">ND2E_4270</name>
</gene>
<dbReference type="InterPro" id="IPR000182">
    <property type="entry name" value="GNAT_dom"/>
</dbReference>
<dbReference type="GO" id="GO:0016747">
    <property type="term" value="F:acyltransferase activity, transferring groups other than amino-acyl groups"/>
    <property type="evidence" value="ECO:0007669"/>
    <property type="project" value="InterPro"/>
</dbReference>
<proteinExistence type="predicted"/>
<dbReference type="AlphaFoldDB" id="A0A099KBX1"/>
<dbReference type="Pfam" id="PF13302">
    <property type="entry name" value="Acetyltransf_3"/>
    <property type="match status" value="1"/>
</dbReference>
<reference evidence="2 3" key="1">
    <citation type="submission" date="2014-08" db="EMBL/GenBank/DDBJ databases">
        <title>Genomic and Phenotypic Diversity of Colwellia psychrerythraea strains from Disparate Marine Basins.</title>
        <authorList>
            <person name="Techtmann S.M."/>
            <person name="Stelling S.C."/>
            <person name="Utturkar S.M."/>
            <person name="Alshibli N."/>
            <person name="Harris A."/>
            <person name="Brown S.D."/>
            <person name="Hazen T.C."/>
        </authorList>
    </citation>
    <scope>NUCLEOTIDE SEQUENCE [LARGE SCALE GENOMIC DNA]</scope>
    <source>
        <strain evidence="2 3">ND2E</strain>
    </source>
</reference>
<accession>A0A099KBX1</accession>